<evidence type="ECO:0000313" key="11">
    <source>
        <dbReference type="Proteomes" id="UP001319921"/>
    </source>
</evidence>
<keyword evidence="6" id="KW-0406">Ion transport</keyword>
<dbReference type="GO" id="GO:0033179">
    <property type="term" value="C:proton-transporting V-type ATPase, V0 domain"/>
    <property type="evidence" value="ECO:0007669"/>
    <property type="project" value="InterPro"/>
</dbReference>
<dbReference type="InterPro" id="IPR000245">
    <property type="entry name" value="ATPase_proteolipid_csu"/>
</dbReference>
<keyword evidence="7 8" id="KW-0472">Membrane</keyword>
<dbReference type="Gene3D" id="1.20.120.610">
    <property type="entry name" value="lithium bound rotor ring of v- atpase"/>
    <property type="match status" value="1"/>
</dbReference>
<accession>A0AAQ4CSF2</accession>
<organism evidence="10 11">
    <name type="scientific">Saccharolobus caldissimus</name>
    <dbReference type="NCBI Taxonomy" id="1702097"/>
    <lineage>
        <taxon>Archaea</taxon>
        <taxon>Thermoproteota</taxon>
        <taxon>Thermoprotei</taxon>
        <taxon>Sulfolobales</taxon>
        <taxon>Sulfolobaceae</taxon>
        <taxon>Saccharolobus</taxon>
    </lineage>
</organism>
<dbReference type="InterPro" id="IPR035921">
    <property type="entry name" value="F/V-ATP_Csub_sf"/>
</dbReference>
<keyword evidence="5 8" id="KW-1133">Transmembrane helix</keyword>
<evidence type="ECO:0000259" key="9">
    <source>
        <dbReference type="Pfam" id="PF00137"/>
    </source>
</evidence>
<evidence type="ECO:0000256" key="4">
    <source>
        <dbReference type="ARBA" id="ARBA00022692"/>
    </source>
</evidence>
<evidence type="ECO:0000256" key="7">
    <source>
        <dbReference type="ARBA" id="ARBA00023136"/>
    </source>
</evidence>
<gene>
    <name evidence="10" type="ORF">SACC_17500</name>
</gene>
<feature type="transmembrane region" description="Helical" evidence="8">
    <location>
        <begin position="34"/>
        <end position="59"/>
    </location>
</feature>
<evidence type="ECO:0000256" key="2">
    <source>
        <dbReference type="ARBA" id="ARBA00007296"/>
    </source>
</evidence>
<dbReference type="Proteomes" id="UP001319921">
    <property type="component" value="Chromosome"/>
</dbReference>
<evidence type="ECO:0000256" key="6">
    <source>
        <dbReference type="ARBA" id="ARBA00023065"/>
    </source>
</evidence>
<keyword evidence="4 8" id="KW-0812">Transmembrane</keyword>
<evidence type="ECO:0000256" key="1">
    <source>
        <dbReference type="ARBA" id="ARBA00004141"/>
    </source>
</evidence>
<comment type="similarity">
    <text evidence="2">Belongs to the V-ATPase proteolipid subunit family.</text>
</comment>
<evidence type="ECO:0000256" key="8">
    <source>
        <dbReference type="SAM" id="Phobius"/>
    </source>
</evidence>
<dbReference type="SUPFAM" id="SSF81333">
    <property type="entry name" value="F1F0 ATP synthase subunit C"/>
    <property type="match status" value="1"/>
</dbReference>
<dbReference type="EMBL" id="AP025226">
    <property type="protein sequence ID" value="BDB98733.1"/>
    <property type="molecule type" value="Genomic_DNA"/>
</dbReference>
<keyword evidence="11" id="KW-1185">Reference proteome</keyword>
<feature type="domain" description="V-ATPase proteolipid subunit C-like" evidence="9">
    <location>
        <begin position="34"/>
        <end position="93"/>
    </location>
</feature>
<feature type="transmembrane region" description="Helical" evidence="8">
    <location>
        <begin position="71"/>
        <end position="94"/>
    </location>
</feature>
<reference evidence="10 11" key="1">
    <citation type="journal article" date="2022" name="Microbiol. Resour. Announc.">
        <title>Complete Genome Sequence of the Hyperthermophilic and Acidophilic Archaeon Saccharolobus caldissimus Strain HS-3T.</title>
        <authorList>
            <person name="Sakai H.D."/>
            <person name="Kurosawa N."/>
        </authorList>
    </citation>
    <scope>NUCLEOTIDE SEQUENCE [LARGE SCALE GENOMIC DNA]</scope>
    <source>
        <strain evidence="10 11">JCM32116</strain>
    </source>
</reference>
<dbReference type="KEGG" id="scas:SACC_17500"/>
<comment type="subcellular location">
    <subcellularLocation>
        <location evidence="1">Membrane</location>
        <topology evidence="1">Multi-pass membrane protein</topology>
    </subcellularLocation>
</comment>
<dbReference type="PRINTS" id="PR00122">
    <property type="entry name" value="VACATPASE"/>
</dbReference>
<evidence type="ECO:0000256" key="5">
    <source>
        <dbReference type="ARBA" id="ARBA00022989"/>
    </source>
</evidence>
<dbReference type="GO" id="GO:0046961">
    <property type="term" value="F:proton-transporting ATPase activity, rotational mechanism"/>
    <property type="evidence" value="ECO:0007669"/>
    <property type="project" value="InterPro"/>
</dbReference>
<name>A0AAQ4CSF2_9CREN</name>
<dbReference type="CDD" id="cd18120">
    <property type="entry name" value="ATP-synt_Vo_Ao_c"/>
    <property type="match status" value="1"/>
</dbReference>
<evidence type="ECO:0000256" key="3">
    <source>
        <dbReference type="ARBA" id="ARBA00022448"/>
    </source>
</evidence>
<dbReference type="RefSeq" id="WP_229572590.1">
    <property type="nucleotide sequence ID" value="NZ_AP025226.1"/>
</dbReference>
<dbReference type="AlphaFoldDB" id="A0AAQ4CSF2"/>
<dbReference type="InterPro" id="IPR002379">
    <property type="entry name" value="ATPase_proteolipid_c-like_dom"/>
</dbReference>
<dbReference type="GeneID" id="68866481"/>
<dbReference type="Pfam" id="PF00137">
    <property type="entry name" value="ATP-synt_C"/>
    <property type="match status" value="1"/>
</dbReference>
<sequence>MRTGYLLLLLLFSPLISAISFASSSDPSAVNVPIGMGLAMGLAAIGAGIAVGLSGAAAMGIIAEKREAFSYALLIIALAEGIAIYGLLALFLIMSLK</sequence>
<evidence type="ECO:0000313" key="10">
    <source>
        <dbReference type="EMBL" id="BDB98733.1"/>
    </source>
</evidence>
<proteinExistence type="inferred from homology"/>
<keyword evidence="3" id="KW-0813">Transport</keyword>
<protein>
    <recommendedName>
        <fullName evidence="9">V-ATPase proteolipid subunit C-like domain-containing protein</fullName>
    </recommendedName>
</protein>